<dbReference type="PANTHER" id="PTHR34144:SF7">
    <property type="entry name" value="EXPORT PROTEIN (CAP59), PUTATIVE (AFU_ORTHOLOGUE AFUA_7G05020)-RELATED"/>
    <property type="match status" value="1"/>
</dbReference>
<keyword evidence="1" id="KW-0472">Membrane</keyword>
<evidence type="ECO:0008006" key="4">
    <source>
        <dbReference type="Google" id="ProtNLM"/>
    </source>
</evidence>
<feature type="transmembrane region" description="Helical" evidence="1">
    <location>
        <begin position="46"/>
        <end position="68"/>
    </location>
</feature>
<sequence length="577" mass="66203">MRGSFTGYAPIPSMIAHHLQAFSYRAATASQYAKYTLSRLPIPRPFVLLFQLFGWILFLCVRLCLRYIHPIVSLIVLYKAWWRVADYWESKLHGNWAPAFPVARTNYTITLAAVPIWGACMAALMLLWGIVLLLWSLFRNRMTRSPKYEPITVDLDDIQDMADARETRGRPGQQTGRNFVKPTAYLVLWVAYLSMALFGVYMWKTYELPIDHRFKADVELANRVPRPEGYGTGEKIYIAAMFYNNEVILPYWITEVTKVINYLGTENVFVSIVESNSGDQTANLLEEFDKTLATMQVKRRILTHDTSIVRPASMDTAPPRIEFLAAVRNLAMEPLVQHGGYTRVIFSNDIFIEAESIVELLDTKGGDYDMACGLDMAYWGLYDQWVIRDRLGRLASTLWPFFLEDTGFRAVMADEPAPVFACWNGIIAVRADPFLPIPLRTGQLSTAPLSRPLASTHPAYPQPANMTPALTPPVRFRASAPDECFSSESFLLPYDLQRQFDLHKIYANPRVINGYVWEFYVWFKWVTRHWAVKWWIEKVENGNGVHLAKMILGDPARLWQWDGGRVSSVVIVFDYWV</sequence>
<dbReference type="PANTHER" id="PTHR34144">
    <property type="entry name" value="CHROMOSOME 8, WHOLE GENOME SHOTGUN SEQUENCE"/>
    <property type="match status" value="1"/>
</dbReference>
<dbReference type="Proteomes" id="UP000623467">
    <property type="component" value="Unassembled WGS sequence"/>
</dbReference>
<comment type="caution">
    <text evidence="2">The sequence shown here is derived from an EMBL/GenBank/DDBJ whole genome shotgun (WGS) entry which is preliminary data.</text>
</comment>
<keyword evidence="1" id="KW-0812">Transmembrane</keyword>
<organism evidence="2 3">
    <name type="scientific">Mycena sanguinolenta</name>
    <dbReference type="NCBI Taxonomy" id="230812"/>
    <lineage>
        <taxon>Eukaryota</taxon>
        <taxon>Fungi</taxon>
        <taxon>Dikarya</taxon>
        <taxon>Basidiomycota</taxon>
        <taxon>Agaricomycotina</taxon>
        <taxon>Agaricomycetes</taxon>
        <taxon>Agaricomycetidae</taxon>
        <taxon>Agaricales</taxon>
        <taxon>Marasmiineae</taxon>
        <taxon>Mycenaceae</taxon>
        <taxon>Mycena</taxon>
    </lineage>
</organism>
<reference evidence="2" key="1">
    <citation type="submission" date="2020-05" db="EMBL/GenBank/DDBJ databases">
        <title>Mycena genomes resolve the evolution of fungal bioluminescence.</title>
        <authorList>
            <person name="Tsai I.J."/>
        </authorList>
    </citation>
    <scope>NUCLEOTIDE SEQUENCE</scope>
    <source>
        <strain evidence="2">160909Yilan</strain>
    </source>
</reference>
<evidence type="ECO:0000313" key="2">
    <source>
        <dbReference type="EMBL" id="KAF7346772.1"/>
    </source>
</evidence>
<keyword evidence="3" id="KW-1185">Reference proteome</keyword>
<feature type="transmembrane region" description="Helical" evidence="1">
    <location>
        <begin position="183"/>
        <end position="203"/>
    </location>
</feature>
<dbReference type="AlphaFoldDB" id="A0A8H6XT83"/>
<dbReference type="OrthoDB" id="262547at2759"/>
<protein>
    <recommendedName>
        <fullName evidence="4">Glycosyltransferase family 69 protein</fullName>
    </recommendedName>
</protein>
<feature type="transmembrane region" description="Helical" evidence="1">
    <location>
        <begin position="116"/>
        <end position="138"/>
    </location>
</feature>
<dbReference type="Gene3D" id="1.20.950.20">
    <property type="entry name" value="Transmembrane di-heme cytochromes, Chain C"/>
    <property type="match status" value="1"/>
</dbReference>
<name>A0A8H6XT83_9AGAR</name>
<evidence type="ECO:0000256" key="1">
    <source>
        <dbReference type="SAM" id="Phobius"/>
    </source>
</evidence>
<keyword evidence="1" id="KW-1133">Transmembrane helix</keyword>
<accession>A0A8H6XT83</accession>
<dbReference type="EMBL" id="JACAZH010000018">
    <property type="protein sequence ID" value="KAF7346772.1"/>
    <property type="molecule type" value="Genomic_DNA"/>
</dbReference>
<dbReference type="Pfam" id="PF11735">
    <property type="entry name" value="CAP59_mtransfer"/>
    <property type="match status" value="1"/>
</dbReference>
<proteinExistence type="predicted"/>
<dbReference type="InterPro" id="IPR021047">
    <property type="entry name" value="Mannosyltransferase_CMT1"/>
</dbReference>
<evidence type="ECO:0000313" key="3">
    <source>
        <dbReference type="Proteomes" id="UP000623467"/>
    </source>
</evidence>
<gene>
    <name evidence="2" type="ORF">MSAN_01815700</name>
</gene>